<gene>
    <name evidence="1" type="ORF">HDU87_005255</name>
</gene>
<proteinExistence type="predicted"/>
<dbReference type="Proteomes" id="UP001212152">
    <property type="component" value="Unassembled WGS sequence"/>
</dbReference>
<dbReference type="PANTHER" id="PTHR44442">
    <property type="entry name" value="3-KETO-STEROID REDUCTASE"/>
    <property type="match status" value="1"/>
</dbReference>
<keyword evidence="2" id="KW-1185">Reference proteome</keyword>
<evidence type="ECO:0008006" key="3">
    <source>
        <dbReference type="Google" id="ProtNLM"/>
    </source>
</evidence>
<dbReference type="InterPro" id="IPR036291">
    <property type="entry name" value="NAD(P)-bd_dom_sf"/>
</dbReference>
<sequence length="356" mass="38987">MVDLTNIALVTGANSGVGFGIMQRLIDLAVSLNAEATTVLVMGCRSRPRAEAARARLLAEAQKKRTVPLPETLVQILIVDLSDTKSVFKACEEFKHRFNRLDALYLNAGILPCSSMDIPTGVWNLVTRPSYVAQTGGDFFKQEVGATTAEGLGAVFAANVFGHYIMAMELLTCMQRGSRILWFSSTTASTPEFFDAADLQCLNGKHPYESSKRLCEIIAVQMHQVLREREVYSFVVSPGNCYTGLLGQGIFIDVAMIVVLYLMRFLAISGCNISPRNGATAPLYLAAEVSDPAALDAEVLYHSEISQFGSRSVRRIALPDQQDPKAYVHIYQEVHALYREFQHKAVEGGVLAATPN</sequence>
<dbReference type="Pfam" id="PF00106">
    <property type="entry name" value="adh_short"/>
    <property type="match status" value="1"/>
</dbReference>
<dbReference type="GO" id="GO:0000253">
    <property type="term" value="F:3-beta-hydroxysteroid 3-dehydrogenase (NADP+) activity"/>
    <property type="evidence" value="ECO:0007669"/>
    <property type="project" value="TreeGrafter"/>
</dbReference>
<dbReference type="InterPro" id="IPR002347">
    <property type="entry name" value="SDR_fam"/>
</dbReference>
<dbReference type="EMBL" id="JADGJQ010000041">
    <property type="protein sequence ID" value="KAJ3176387.1"/>
    <property type="molecule type" value="Genomic_DNA"/>
</dbReference>
<accession>A0AAD5TH63</accession>
<organism evidence="1 2">
    <name type="scientific">Geranomyces variabilis</name>
    <dbReference type="NCBI Taxonomy" id="109894"/>
    <lineage>
        <taxon>Eukaryota</taxon>
        <taxon>Fungi</taxon>
        <taxon>Fungi incertae sedis</taxon>
        <taxon>Chytridiomycota</taxon>
        <taxon>Chytridiomycota incertae sedis</taxon>
        <taxon>Chytridiomycetes</taxon>
        <taxon>Spizellomycetales</taxon>
        <taxon>Powellomycetaceae</taxon>
        <taxon>Geranomyces</taxon>
    </lineage>
</organism>
<dbReference type="AlphaFoldDB" id="A0AAD5TH63"/>
<dbReference type="Gene3D" id="3.40.50.720">
    <property type="entry name" value="NAD(P)-binding Rossmann-like Domain"/>
    <property type="match status" value="1"/>
</dbReference>
<dbReference type="SUPFAM" id="SSF51735">
    <property type="entry name" value="NAD(P)-binding Rossmann-fold domains"/>
    <property type="match status" value="1"/>
</dbReference>
<evidence type="ECO:0000313" key="2">
    <source>
        <dbReference type="Proteomes" id="UP001212152"/>
    </source>
</evidence>
<dbReference type="PANTHER" id="PTHR44442:SF1">
    <property type="entry name" value="3-KETO-STEROID REDUCTASE_17-BETA-HYDROXYSTEROID DEHYDROGENASE 7"/>
    <property type="match status" value="1"/>
</dbReference>
<reference evidence="1" key="1">
    <citation type="submission" date="2020-05" db="EMBL/GenBank/DDBJ databases">
        <title>Phylogenomic resolution of chytrid fungi.</title>
        <authorList>
            <person name="Stajich J.E."/>
            <person name="Amses K."/>
            <person name="Simmons R."/>
            <person name="Seto K."/>
            <person name="Myers J."/>
            <person name="Bonds A."/>
            <person name="Quandt C.A."/>
            <person name="Barry K."/>
            <person name="Liu P."/>
            <person name="Grigoriev I."/>
            <person name="Longcore J.E."/>
            <person name="James T.Y."/>
        </authorList>
    </citation>
    <scope>NUCLEOTIDE SEQUENCE</scope>
    <source>
        <strain evidence="1">JEL0379</strain>
    </source>
</reference>
<dbReference type="GO" id="GO:0005789">
    <property type="term" value="C:endoplasmic reticulum membrane"/>
    <property type="evidence" value="ECO:0007669"/>
    <property type="project" value="TreeGrafter"/>
</dbReference>
<comment type="caution">
    <text evidence="1">The sequence shown here is derived from an EMBL/GenBank/DDBJ whole genome shotgun (WGS) entry which is preliminary data.</text>
</comment>
<dbReference type="InterPro" id="IPR052834">
    <property type="entry name" value="3KSR/17beta-HSD"/>
</dbReference>
<dbReference type="GO" id="GO:0016125">
    <property type="term" value="P:sterol metabolic process"/>
    <property type="evidence" value="ECO:0007669"/>
    <property type="project" value="TreeGrafter"/>
</dbReference>
<name>A0AAD5TH63_9FUNG</name>
<evidence type="ECO:0000313" key="1">
    <source>
        <dbReference type="EMBL" id="KAJ3176387.1"/>
    </source>
</evidence>
<protein>
    <recommendedName>
        <fullName evidence="3">3-keto-steroid reductase</fullName>
    </recommendedName>
</protein>